<dbReference type="SUPFAM" id="SSF56281">
    <property type="entry name" value="Metallo-hydrolase/oxidoreductase"/>
    <property type="match status" value="1"/>
</dbReference>
<evidence type="ECO:0000259" key="1">
    <source>
        <dbReference type="Pfam" id="PF12706"/>
    </source>
</evidence>
<protein>
    <submittedName>
        <fullName evidence="2">MBL fold metallo-hydrolase</fullName>
    </submittedName>
</protein>
<feature type="domain" description="Metallo-beta-lactamase" evidence="1">
    <location>
        <begin position="91"/>
        <end position="291"/>
    </location>
</feature>
<reference evidence="2 3" key="1">
    <citation type="submission" date="2024-06" db="EMBL/GenBank/DDBJ databases">
        <authorList>
            <person name="Tuo L."/>
        </authorList>
    </citation>
    <scope>NUCLEOTIDE SEQUENCE [LARGE SCALE GENOMIC DNA]</scope>
    <source>
        <strain evidence="2 3">ZMM04-5</strain>
    </source>
</reference>
<sequence>MSTRRTGNNRYYRGAESDHFRAGRFFNPEGEAPRGLADLLRWRMSRGRKAWPASWPSPFQPAKPADRLDGPALRVTMVGHASLLVQTCGINVLTDPVWSDRVSPLSFAGPKRVNAPGISFDDLPPIDLVLVSHNHYDHLDCATLARIDRACRPAMITLLGNDGIVAAAAPGSTVTAHDWGERIDITDSIAVHVEPAHHWSARGTRDRRMALWGGFVIETPAGRILFAGDTGFHGGRHYRALADKHGGFRLAILPIGAYEPRWFMEAQHQNPEEAVDGMLLANASFAAGCHWGTFPLTDEAIDEPSRRLDAALAERGIDSHRFRAMRPGEVWDVPPA</sequence>
<name>A0ABV3QY10_9HYPH</name>
<dbReference type="PIRSF" id="PIRSF038896">
    <property type="entry name" value="NAPE-PLD"/>
    <property type="match status" value="1"/>
</dbReference>
<keyword evidence="3" id="KW-1185">Reference proteome</keyword>
<dbReference type="PANTHER" id="PTHR15032">
    <property type="entry name" value="N-ACYL-PHOSPHATIDYLETHANOLAMINE-HYDROLYZING PHOSPHOLIPASE D"/>
    <property type="match status" value="1"/>
</dbReference>
<dbReference type="InterPro" id="IPR024884">
    <property type="entry name" value="NAPE-PLD"/>
</dbReference>
<dbReference type="InterPro" id="IPR001279">
    <property type="entry name" value="Metallo-B-lactamas"/>
</dbReference>
<dbReference type="Pfam" id="PF12706">
    <property type="entry name" value="Lactamase_B_2"/>
    <property type="match status" value="1"/>
</dbReference>
<dbReference type="EMBL" id="JBFOCI010000002">
    <property type="protein sequence ID" value="MEW9805967.1"/>
    <property type="molecule type" value="Genomic_DNA"/>
</dbReference>
<dbReference type="RefSeq" id="WP_367723046.1">
    <property type="nucleotide sequence ID" value="NZ_JBFOCI010000002.1"/>
</dbReference>
<dbReference type="Proteomes" id="UP001556196">
    <property type="component" value="Unassembled WGS sequence"/>
</dbReference>
<dbReference type="Gene3D" id="3.60.15.10">
    <property type="entry name" value="Ribonuclease Z/Hydroxyacylglutathione hydrolase-like"/>
    <property type="match status" value="1"/>
</dbReference>
<evidence type="ECO:0000313" key="3">
    <source>
        <dbReference type="Proteomes" id="UP001556196"/>
    </source>
</evidence>
<proteinExistence type="predicted"/>
<comment type="caution">
    <text evidence="2">The sequence shown here is derived from an EMBL/GenBank/DDBJ whole genome shotgun (WGS) entry which is preliminary data.</text>
</comment>
<dbReference type="InterPro" id="IPR036866">
    <property type="entry name" value="RibonucZ/Hydroxyglut_hydro"/>
</dbReference>
<organism evidence="2 3">
    <name type="scientific">Mesorhizobium marinum</name>
    <dbReference type="NCBI Taxonomy" id="3228790"/>
    <lineage>
        <taxon>Bacteria</taxon>
        <taxon>Pseudomonadati</taxon>
        <taxon>Pseudomonadota</taxon>
        <taxon>Alphaproteobacteria</taxon>
        <taxon>Hyphomicrobiales</taxon>
        <taxon>Phyllobacteriaceae</taxon>
        <taxon>Mesorhizobium</taxon>
    </lineage>
</organism>
<gene>
    <name evidence="2" type="ORF">ABUE31_08235</name>
</gene>
<accession>A0ABV3QY10</accession>
<evidence type="ECO:0000313" key="2">
    <source>
        <dbReference type="EMBL" id="MEW9805967.1"/>
    </source>
</evidence>
<dbReference type="PANTHER" id="PTHR15032:SF4">
    <property type="entry name" value="N-ACYL-PHOSPHATIDYLETHANOLAMINE-HYDROLYZING PHOSPHOLIPASE D"/>
    <property type="match status" value="1"/>
</dbReference>